<evidence type="ECO:0000313" key="4">
    <source>
        <dbReference type="WBParaSite" id="MBELARI_LOCUS17216"/>
    </source>
</evidence>
<feature type="compositionally biased region" description="Polar residues" evidence="2">
    <location>
        <begin position="1764"/>
        <end position="1779"/>
    </location>
</feature>
<evidence type="ECO:0000256" key="1">
    <source>
        <dbReference type="SAM" id="Coils"/>
    </source>
</evidence>
<feature type="compositionally biased region" description="Polar residues" evidence="2">
    <location>
        <begin position="1697"/>
        <end position="1709"/>
    </location>
</feature>
<feature type="region of interest" description="Disordered" evidence="2">
    <location>
        <begin position="465"/>
        <end position="569"/>
    </location>
</feature>
<feature type="compositionally biased region" description="Polar residues" evidence="2">
    <location>
        <begin position="347"/>
        <end position="357"/>
    </location>
</feature>
<name>A0AAF3ESU8_9BILA</name>
<feature type="compositionally biased region" description="Acidic residues" evidence="2">
    <location>
        <begin position="55"/>
        <end position="65"/>
    </location>
</feature>
<keyword evidence="1" id="KW-0175">Coiled coil</keyword>
<feature type="compositionally biased region" description="Low complexity" evidence="2">
    <location>
        <begin position="2071"/>
        <end position="2089"/>
    </location>
</feature>
<feature type="region of interest" description="Disordered" evidence="2">
    <location>
        <begin position="1492"/>
        <end position="1600"/>
    </location>
</feature>
<feature type="compositionally biased region" description="Basic and acidic residues" evidence="2">
    <location>
        <begin position="2025"/>
        <end position="2039"/>
    </location>
</feature>
<feature type="region of interest" description="Disordered" evidence="2">
    <location>
        <begin position="1986"/>
        <end position="2009"/>
    </location>
</feature>
<feature type="region of interest" description="Disordered" evidence="2">
    <location>
        <begin position="1821"/>
        <end position="1889"/>
    </location>
</feature>
<feature type="region of interest" description="Disordered" evidence="2">
    <location>
        <begin position="1"/>
        <end position="23"/>
    </location>
</feature>
<sequence length="2249" mass="249244">MHPSTAIHHLSLPSTTHQPKPIEVPLVQPGRVRLVMRNGYISRLLGAGEPTFEQFESDSGSDSENETSTKQRRSTPKVTERDKSARALYAIKPTSAVPTYQTFRPRIFRTRFIGPKSGDPMINQARYEEFASGVKAPFALLRNSAQIASTPTPFRTTATPGHSFSRSIPLKAVSDVSRPTISTYSGPKVVKHTEIINQVYQKPLRPSKSGALISKIKSTLEFRASGNQIKGVNIGVQPQSPSENDETKPQIAKAESKPSKISNFFHKMLRKTPKTETKDEKLSALKAPVHCQAADERVIHGFTVQKPTVVAELDSKIQKLPRSPNDSPRLRKKSSVKSVKSITSTSQKPTDPSSPNATPGMKVRKLLQKSISKERLDQPIKERGETKEVEPKPGSPKTLVQVERKDNGRFVLPELKRVTSPILKPKKPEKPESPPNCPYNAEKVLVRKQALHVKEAIEKAPLANMDEISESSEKTKSPERPLGIVRPFSRTGNPNDRNIPIGPMPNDVIQRVARPATATLGEPQNENRTPSREEPTRSTPGSRQLNNHSTLQNVKDSPMRTSETLKVSEADQLERLQELEAQLREHKNRLDELAHQPFLPQAQPAIVVEKRVMVRYDDNLVRKPSNKAKKAGLKVPPKPPKKEIPDQPQPWIVQPSPLNVDAYMQKANEQCSRWNGQIVISPHSAASLAASSTGRPLSPTSPSNLITLEERVLSPPLNKTLLRKQMPKSPRDLLNPLPKAEKPIPLWRAQNAARFGKESTKSLISRSTPKDDLLISEMAKSAPPATLLLEENKGGTGEESAVSFHTPPPEPTITVAPPTPIMKKKTLEVDTMTATKKSLKTMKDIKLASPSCIPWDSSFELAEAYSDASVMDDESQYSAITHFVPKKIKKPPVPGMWLKDGVELISKNKRFKREEESHATVSTWKIRQSDKISKDLKATPLKKLSKPGTPTTEKKKMVMKKKLITDINAKDVERAMKEREISPLGRKKDEKPIIPVEVSVSTILQNRLAAKQATAKKLLYNERISLSNQKPLKARRKPIPLALAVIDKDFHRKRMDFRVQKALKEFGKQQEKHSLKCKAATSKTTRIEQNLSRNQASGGAKVIVVSAPIDHVNISRIKHKCKTSRVKKERNSMPCYTSLEHSTSGFEEEKERIQAIQANNGAHSDTEYDNEEDGRLKRESSVAAVILDEMRGKDSTVDWSNKTGGPSIFLNNGQEPLILPDQSILEEYVKRKRGRLERLHSEPIPETDENRFECDSPCNSTASEFIPASAVRVHEPSSRGVPVITTAPQKSRSRMSSGEPQTPTAMLETQQPMNNFNSTPQAFLRRQAPRAILFQAPQSFDVPKTPFESALQQQANQIARRASINSLSTYSEPGECRSEATAQGHQRQNSQDGSISSSFTAALAANQPTRHERYAAHIPVNRGDGSGRQSVNSVDSQASGALETASKQLDQVIDQARYRHHQHRSRFKEAIDYLDQIFEDLKRECDTGAQQASAVNATTDETNNDPSQMVEIPSASSGSHTTSKEALLRRPQPAPVVVDPSPSSYATQSLPNRSTKHRPQKWGSIDDSFAFSPITPPSPIEGVSKKTGAKQQKSTDSEVAETIVLPKKPDKLDFTRKWLHDDLSSFGMSSPAPLVIGPEMTLYTDVDEHSLGSCSAEVAAINENTKTKKKEKKSSQNKTKPHADVKPVKPQALRPQPQYSTSSSGNNGPRQFPVDFEPAPPLPRVASFDHMSDKTEQNGWRSGSQEPYNNSLTLHPNDPRPSPSAFQNVSPSVQRNSLRGSIRSLPDAGRIPSFRPTPDPPRDPGLAIDALVAELELNTEESALAEKRRSFPTAIGRLNEYEQPRNRINPPTQPRRITQPINYSHGYQQPPAPSQPILPSSTYSNSNPVASRAPVIQKQPNLDEMASMLASVANEFSSTQSPAPTTQNRQHNGRRASVPRQNSGGSTSNQQSFIYAIPHMHAPPFETINKERINPSRVEAMQNVFETRPSGTEWRRGPQPYKSPSREEENYYEIGELQQSFYQPPKKESNHQPMIDKPRQAYKNPSNHYSTSHDFYPQYPASQPPTMPPVGRNGSAGSSQNGGYYSSNSSDHHQGHAQLMRRGSLVGRQSMNSRAHSQDEEDDGFYDNIAHMDDRRLSRGSDVFETGSLNRTASTKSYTQGKIGSFFRKIGSGRPPGAAASLVSLNKAGIEPIIQPTGPLMKSSSLSQDPWNKHVLGGPSLPSPTNDKNKGIGQRLKNSLFGSKKRLNG</sequence>
<feature type="compositionally biased region" description="Polar residues" evidence="2">
    <location>
        <begin position="1914"/>
        <end position="1930"/>
    </location>
</feature>
<feature type="compositionally biased region" description="Polar residues" evidence="2">
    <location>
        <begin position="1492"/>
        <end position="1507"/>
    </location>
</feature>
<feature type="compositionally biased region" description="Polar residues" evidence="2">
    <location>
        <begin position="232"/>
        <end position="242"/>
    </location>
</feature>
<protein>
    <submittedName>
        <fullName evidence="4">Uncharacterized protein</fullName>
    </submittedName>
</protein>
<feature type="compositionally biased region" description="Polar residues" evidence="2">
    <location>
        <begin position="537"/>
        <end position="565"/>
    </location>
</feature>
<feature type="compositionally biased region" description="Polar residues" evidence="2">
    <location>
        <begin position="1427"/>
        <end position="1443"/>
    </location>
</feature>
<feature type="coiled-coil region" evidence="1">
    <location>
        <begin position="569"/>
        <end position="596"/>
    </location>
</feature>
<feature type="region of interest" description="Disordered" evidence="2">
    <location>
        <begin position="2023"/>
        <end position="2096"/>
    </location>
</feature>
<feature type="compositionally biased region" description="Polar residues" evidence="2">
    <location>
        <begin position="1380"/>
        <end position="1395"/>
    </location>
</feature>
<reference evidence="4" key="1">
    <citation type="submission" date="2024-02" db="UniProtKB">
        <authorList>
            <consortium name="WormBaseParasite"/>
        </authorList>
    </citation>
    <scope>IDENTIFICATION</scope>
</reference>
<feature type="compositionally biased region" description="Low complexity" evidence="2">
    <location>
        <begin position="336"/>
        <end position="346"/>
    </location>
</feature>
<feature type="region of interest" description="Disordered" evidence="2">
    <location>
        <begin position="315"/>
        <end position="405"/>
    </location>
</feature>
<dbReference type="WBParaSite" id="MBELARI_LOCUS17216">
    <property type="protein sequence ID" value="MBELARI_LOCUS17216"/>
    <property type="gene ID" value="MBELARI_LOCUS17216"/>
</dbReference>
<feature type="region of interest" description="Disordered" evidence="2">
    <location>
        <begin position="623"/>
        <end position="653"/>
    </location>
</feature>
<feature type="region of interest" description="Disordered" evidence="2">
    <location>
        <begin position="797"/>
        <end position="818"/>
    </location>
</feature>
<feature type="region of interest" description="Disordered" evidence="2">
    <location>
        <begin position="1271"/>
        <end position="1317"/>
    </location>
</feature>
<feature type="compositionally biased region" description="Polar residues" evidence="2">
    <location>
        <begin position="1286"/>
        <end position="1317"/>
    </location>
</feature>
<feature type="compositionally biased region" description="Polar residues" evidence="2">
    <location>
        <begin position="2043"/>
        <end position="2053"/>
    </location>
</feature>
<proteinExistence type="predicted"/>
<keyword evidence="3" id="KW-1185">Reference proteome</keyword>
<accession>A0AAF3ESU8</accession>
<feature type="region of interest" description="Disordered" evidence="2">
    <location>
        <begin position="1420"/>
        <end position="1443"/>
    </location>
</feature>
<feature type="region of interest" description="Disordered" evidence="2">
    <location>
        <begin position="2199"/>
        <end position="2249"/>
    </location>
</feature>
<feature type="compositionally biased region" description="Polar residues" evidence="2">
    <location>
        <begin position="1855"/>
        <end position="1867"/>
    </location>
</feature>
<feature type="compositionally biased region" description="Polar residues" evidence="2">
    <location>
        <begin position="1877"/>
        <end position="1889"/>
    </location>
</feature>
<feature type="compositionally biased region" description="Polar residues" evidence="2">
    <location>
        <begin position="1737"/>
        <end position="1754"/>
    </location>
</feature>
<dbReference type="Proteomes" id="UP000887575">
    <property type="component" value="Unassembled WGS sequence"/>
</dbReference>
<feature type="region of interest" description="Disordered" evidence="2">
    <location>
        <begin position="1660"/>
        <end position="1806"/>
    </location>
</feature>
<feature type="compositionally biased region" description="Basic and acidic residues" evidence="2">
    <location>
        <begin position="371"/>
        <end position="391"/>
    </location>
</feature>
<feature type="compositionally biased region" description="Low complexity" evidence="2">
    <location>
        <begin position="1535"/>
        <end position="1544"/>
    </location>
</feature>
<feature type="region of interest" description="Disordered" evidence="2">
    <location>
        <begin position="1914"/>
        <end position="1949"/>
    </location>
</feature>
<organism evidence="3 4">
    <name type="scientific">Mesorhabditis belari</name>
    <dbReference type="NCBI Taxonomy" id="2138241"/>
    <lineage>
        <taxon>Eukaryota</taxon>
        <taxon>Metazoa</taxon>
        <taxon>Ecdysozoa</taxon>
        <taxon>Nematoda</taxon>
        <taxon>Chromadorea</taxon>
        <taxon>Rhabditida</taxon>
        <taxon>Rhabditina</taxon>
        <taxon>Rhabditomorpha</taxon>
        <taxon>Rhabditoidea</taxon>
        <taxon>Rhabditidae</taxon>
        <taxon>Mesorhabditinae</taxon>
        <taxon>Mesorhabditis</taxon>
    </lineage>
</organism>
<feature type="region of interest" description="Disordered" evidence="2">
    <location>
        <begin position="51"/>
        <end position="84"/>
    </location>
</feature>
<evidence type="ECO:0000256" key="2">
    <source>
        <dbReference type="SAM" id="MobiDB-lite"/>
    </source>
</evidence>
<feature type="region of interest" description="Disordered" evidence="2">
    <location>
        <begin position="232"/>
        <end position="262"/>
    </location>
</feature>
<feature type="region of interest" description="Disordered" evidence="2">
    <location>
        <begin position="1369"/>
        <end position="1395"/>
    </location>
</feature>
<evidence type="ECO:0000313" key="3">
    <source>
        <dbReference type="Proteomes" id="UP000887575"/>
    </source>
</evidence>